<dbReference type="PANTHER" id="PTHR43391:SF12">
    <property type="entry name" value="OXIDOREDUCTASE EPHD-RELATED"/>
    <property type="match status" value="1"/>
</dbReference>
<accession>A0A7W7Q765</accession>
<dbReference type="PROSITE" id="PS00061">
    <property type="entry name" value="ADH_SHORT"/>
    <property type="match status" value="1"/>
</dbReference>
<keyword evidence="2" id="KW-0560">Oxidoreductase</keyword>
<organism evidence="4 5">
    <name type="scientific">Actinophytocola algeriensis</name>
    <dbReference type="NCBI Taxonomy" id="1768010"/>
    <lineage>
        <taxon>Bacteria</taxon>
        <taxon>Bacillati</taxon>
        <taxon>Actinomycetota</taxon>
        <taxon>Actinomycetes</taxon>
        <taxon>Pseudonocardiales</taxon>
        <taxon>Pseudonocardiaceae</taxon>
    </lineage>
</organism>
<dbReference type="Gene3D" id="3.40.50.1820">
    <property type="entry name" value="alpha/beta hydrolase"/>
    <property type="match status" value="1"/>
</dbReference>
<dbReference type="Pfam" id="PF00561">
    <property type="entry name" value="Abhydrolase_1"/>
    <property type="match status" value="1"/>
</dbReference>
<dbReference type="PANTHER" id="PTHR43391">
    <property type="entry name" value="RETINOL DEHYDROGENASE-RELATED"/>
    <property type="match status" value="1"/>
</dbReference>
<dbReference type="InterPro" id="IPR000073">
    <property type="entry name" value="AB_hydrolase_1"/>
</dbReference>
<dbReference type="EMBL" id="JACHJQ010000004">
    <property type="protein sequence ID" value="MBB4907954.1"/>
    <property type="molecule type" value="Genomic_DNA"/>
</dbReference>
<dbReference type="InterPro" id="IPR020904">
    <property type="entry name" value="Sc_DH/Rdtase_CS"/>
</dbReference>
<dbReference type="Pfam" id="PF00106">
    <property type="entry name" value="adh_short"/>
    <property type="match status" value="1"/>
</dbReference>
<keyword evidence="5" id="KW-1185">Reference proteome</keyword>
<dbReference type="NCBIfam" id="NF004514">
    <property type="entry name" value="PRK05855.1"/>
    <property type="match status" value="1"/>
</dbReference>
<dbReference type="InterPro" id="IPR036291">
    <property type="entry name" value="NAD(P)-bd_dom_sf"/>
</dbReference>
<evidence type="ECO:0000313" key="5">
    <source>
        <dbReference type="Proteomes" id="UP000520767"/>
    </source>
</evidence>
<dbReference type="GO" id="GO:0016491">
    <property type="term" value="F:oxidoreductase activity"/>
    <property type="evidence" value="ECO:0007669"/>
    <property type="project" value="UniProtKB-KW"/>
</dbReference>
<evidence type="ECO:0000259" key="3">
    <source>
        <dbReference type="Pfam" id="PF00561"/>
    </source>
</evidence>
<feature type="domain" description="AB hydrolase-1" evidence="3">
    <location>
        <begin position="1"/>
        <end position="111"/>
    </location>
</feature>
<comment type="similarity">
    <text evidence="1">Belongs to the short-chain dehydrogenases/reductases (SDR) family.</text>
</comment>
<sequence>MVLVHGYPDNASVWDGVVQELVGRFRVIRYDVRGAGESAVPGSRDGYAIPRLVEDLVAVVRSATDKPVHLVAHDWGSIQAWGAVSDAALHDLFLSYTSISGPDLDHVGDWMRRAPKTRVLRQLLHSWYIGAFQVPLAPELVWRLPPLRRKFHATYKDARNGVELYRANMAGRLSGPGARRTSVPVQQLALTQDPFVTPGILEAADPWVERLWRRPLAAGHWAVREKPRVVARMIVEFIEHLDGAAAPRELQRAFMGDERPSLAGRLALVTGGGSGIGRATALALAGAGAEVLCVDIDFDAAARTAKEIGGSAFQLDVSDGSATQRLADHVLAEHGVPDIVMANAGVAVAGRFLDTSVEDWQRVLDVNLWGVIHTLRAFLPPLVARGEGGNVVVTASAAGFLPLPSLPAYGTTKAAVLMLAQCLSGELAADGIAVSAICPGFVHTNITSVTRFAGLDGEDERAQQARATEFYRRRGFGPEKVAAAVVAAVRENRTVVPVTPEAKLGAVANRVSPAMTRAVLAALNRRASSGR</sequence>
<dbReference type="InterPro" id="IPR002347">
    <property type="entry name" value="SDR_fam"/>
</dbReference>
<dbReference type="SUPFAM" id="SSF51735">
    <property type="entry name" value="NAD(P)-binding Rossmann-fold domains"/>
    <property type="match status" value="1"/>
</dbReference>
<evidence type="ECO:0000256" key="1">
    <source>
        <dbReference type="ARBA" id="ARBA00006484"/>
    </source>
</evidence>
<protein>
    <submittedName>
        <fullName evidence="4">NAD(P)-dependent dehydrogenase (Short-subunit alcohol dehydrogenase family)/pimeloyl-ACP methyl ester carboxylesterase</fullName>
    </submittedName>
</protein>
<proteinExistence type="inferred from homology"/>
<dbReference type="PRINTS" id="PR00081">
    <property type="entry name" value="GDHRDH"/>
</dbReference>
<gene>
    <name evidence="4" type="ORF">FHR82_004196</name>
</gene>
<name>A0A7W7Q765_9PSEU</name>
<dbReference type="Gene3D" id="3.40.50.720">
    <property type="entry name" value="NAD(P)-binding Rossmann-like Domain"/>
    <property type="match status" value="1"/>
</dbReference>
<dbReference type="InterPro" id="IPR029058">
    <property type="entry name" value="AB_hydrolase_fold"/>
</dbReference>
<dbReference type="SUPFAM" id="SSF53474">
    <property type="entry name" value="alpha/beta-Hydrolases"/>
    <property type="match status" value="1"/>
</dbReference>
<evidence type="ECO:0000256" key="2">
    <source>
        <dbReference type="ARBA" id="ARBA00023002"/>
    </source>
</evidence>
<evidence type="ECO:0000313" key="4">
    <source>
        <dbReference type="EMBL" id="MBB4907954.1"/>
    </source>
</evidence>
<dbReference type="Proteomes" id="UP000520767">
    <property type="component" value="Unassembled WGS sequence"/>
</dbReference>
<comment type="caution">
    <text evidence="4">The sequence shown here is derived from an EMBL/GenBank/DDBJ whole genome shotgun (WGS) entry which is preliminary data.</text>
</comment>
<reference evidence="4 5" key="1">
    <citation type="submission" date="2020-08" db="EMBL/GenBank/DDBJ databases">
        <title>Genomic Encyclopedia of Type Strains, Phase III (KMG-III): the genomes of soil and plant-associated and newly described type strains.</title>
        <authorList>
            <person name="Whitman W."/>
        </authorList>
    </citation>
    <scope>NUCLEOTIDE SEQUENCE [LARGE SCALE GENOMIC DNA]</scope>
    <source>
        <strain evidence="4 5">CECT 8960</strain>
    </source>
</reference>
<dbReference type="CDD" id="cd05233">
    <property type="entry name" value="SDR_c"/>
    <property type="match status" value="1"/>
</dbReference>
<dbReference type="FunFam" id="3.40.50.720:FF:000084">
    <property type="entry name" value="Short-chain dehydrogenase reductase"/>
    <property type="match status" value="1"/>
</dbReference>
<dbReference type="AlphaFoldDB" id="A0A7W7Q765"/>